<dbReference type="Gene3D" id="3.30.70.920">
    <property type="match status" value="1"/>
</dbReference>
<dbReference type="HOGENOM" id="CLU_1709528_0_0_5"/>
<reference evidence="4" key="2">
    <citation type="submission" date="2007-04" db="EMBL/GenBank/DDBJ databases">
        <title>Complete genome sequence of the nitrogen-fixing bacterium Azorhizobium caulinodans ORS571.</title>
        <authorList>
            <person name="Lee K.B."/>
            <person name="Backer P.D."/>
            <person name="Aono T."/>
            <person name="Liu C.T."/>
            <person name="Suzuki S."/>
            <person name="Suzuki T."/>
            <person name="Kaneko T."/>
            <person name="Yamada M."/>
            <person name="Tabata S."/>
            <person name="Kupfer D.M."/>
            <person name="Najar F.Z."/>
            <person name="Wiley G.B."/>
            <person name="Roe B."/>
            <person name="Binnewies T."/>
            <person name="Ussery D."/>
            <person name="Vereecke D."/>
            <person name="Gevers D."/>
            <person name="Holsters M."/>
            <person name="Oyaizu H."/>
        </authorList>
    </citation>
    <scope>NUCLEOTIDE SEQUENCE [LARGE SCALE GENOMIC DNA]</scope>
    <source>
        <strain evidence="4">ATCC 43989 / DSM 5975 / JCM 20966 / LMG 6465 / NBRC 14845 / NCIMB 13405 / ORS 571</strain>
    </source>
</reference>
<dbReference type="SUPFAM" id="SSF54909">
    <property type="entry name" value="Dimeric alpha+beta barrel"/>
    <property type="match status" value="1"/>
</dbReference>
<protein>
    <submittedName>
        <fullName evidence="3">Putative transcriptional regulator</fullName>
    </submittedName>
</protein>
<reference evidence="3 4" key="3">
    <citation type="journal article" date="2008" name="BMC Genomics">
        <title>The genome of the versatile nitrogen fixer Azorhizobium caulinodans ORS571.</title>
        <authorList>
            <person name="Lee KB."/>
            <person name="Backer P.D."/>
            <person name="Aono T."/>
            <person name="Liu CT."/>
            <person name="Suzuki S."/>
            <person name="Suzuki T."/>
            <person name="Kaneko T."/>
            <person name="Yamada M."/>
            <person name="Tabata S."/>
            <person name="Kupfer D.M."/>
            <person name="Najar F.Z."/>
            <person name="Wiley G.B."/>
            <person name="Roe B."/>
            <person name="Binnewies T.T."/>
            <person name="Ussery D.W."/>
            <person name="D'Haeze W."/>
            <person name="Herder J.D."/>
            <person name="Gevers D."/>
            <person name="Vereecke D."/>
            <person name="Holsters M."/>
            <person name="Oyaizu H."/>
        </authorList>
    </citation>
    <scope>NUCLEOTIDE SEQUENCE [LARGE SCALE GENOMIC DNA]</scope>
    <source>
        <strain evidence="4">ATCC 43989 / DSM 5975 / JCM 20966 / LMG 6465 / NBRC 14845 / NCIMB 13405 / ORS 571</strain>
    </source>
</reference>
<dbReference type="Proteomes" id="UP000000270">
    <property type="component" value="Chromosome"/>
</dbReference>
<organism evidence="3 4">
    <name type="scientific">Azorhizobium caulinodans (strain ATCC 43989 / DSM 5975 / JCM 20966 / LMG 6465 / NBRC 14845 / NCIMB 13405 / ORS 571)</name>
    <dbReference type="NCBI Taxonomy" id="438753"/>
    <lineage>
        <taxon>Bacteria</taxon>
        <taxon>Pseudomonadati</taxon>
        <taxon>Pseudomonadota</taxon>
        <taxon>Alphaproteobacteria</taxon>
        <taxon>Hyphomicrobiales</taxon>
        <taxon>Xanthobacteraceae</taxon>
        <taxon>Azorhizobium</taxon>
    </lineage>
</organism>
<evidence type="ECO:0000313" key="4">
    <source>
        <dbReference type="Proteomes" id="UP000000270"/>
    </source>
</evidence>
<dbReference type="KEGG" id="azc:AZC_1825"/>
<evidence type="ECO:0000259" key="2">
    <source>
        <dbReference type="Pfam" id="PF01037"/>
    </source>
</evidence>
<feature type="domain" description="Transcription regulator AsnC/Lrp ligand binding" evidence="2">
    <location>
        <begin position="81"/>
        <end position="151"/>
    </location>
</feature>
<dbReference type="InterPro" id="IPR011008">
    <property type="entry name" value="Dimeric_a/b-barrel"/>
</dbReference>
<name>A8I566_AZOC5</name>
<evidence type="ECO:0000256" key="1">
    <source>
        <dbReference type="SAM" id="MobiDB-lite"/>
    </source>
</evidence>
<accession>A8I566</accession>
<proteinExistence type="predicted"/>
<keyword evidence="4" id="KW-1185">Reference proteome</keyword>
<reference evidence="3 4" key="4">
    <citation type="journal article" date="2009" name="Appl. Environ. Microbiol.">
        <title>Comparative genome-wide transcriptional profiling of Azorhizobium caulinodans ORS571 grown under free-living and symbiotic conditions.</title>
        <authorList>
            <person name="Tsukada S."/>
            <person name="Aono T."/>
            <person name="Akiba N."/>
            <person name="Lee KB."/>
            <person name="Liu CT."/>
            <person name="Toyazaki H."/>
            <person name="Oyaizu H."/>
        </authorList>
    </citation>
    <scope>NUCLEOTIDE SEQUENCE [LARGE SCALE GENOMIC DNA]</scope>
    <source>
        <strain evidence="4">ATCC 43989 / DSM 5975 / JCM 20966 / LMG 6465 / NBRC 14845 / NCIMB 13405 / ORS 571</strain>
    </source>
</reference>
<reference evidence="3 4" key="5">
    <citation type="journal article" date="2010" name="Appl. Environ. Microbiol.">
        <title>phrR-like gene praR of Azorhizobium caulinodans ORS571 is essential for symbiosis with Sesbania rostrata and is involved in expression of reb genes.</title>
        <authorList>
            <person name="Akiba N."/>
            <person name="Aono T."/>
            <person name="Toyazaki H."/>
            <person name="Sato S."/>
            <person name="Oyaizu H."/>
        </authorList>
    </citation>
    <scope>NUCLEOTIDE SEQUENCE [LARGE SCALE GENOMIC DNA]</scope>
    <source>
        <strain evidence="4">ATCC 43989 / DSM 5975 / JCM 20966 / LMG 6465 / NBRC 14845 / NCIMB 13405 / ORS 571</strain>
    </source>
</reference>
<dbReference type="InterPro" id="IPR019887">
    <property type="entry name" value="Tscrpt_reg_AsnC/Lrp_C"/>
</dbReference>
<feature type="region of interest" description="Disordered" evidence="1">
    <location>
        <begin position="37"/>
        <end position="58"/>
    </location>
</feature>
<gene>
    <name evidence="3" type="ordered locus">AZC_1825</name>
</gene>
<dbReference type="EMBL" id="AP009384">
    <property type="protein sequence ID" value="BAF87823.1"/>
    <property type="molecule type" value="Genomic_DNA"/>
</dbReference>
<evidence type="ECO:0000313" key="3">
    <source>
        <dbReference type="EMBL" id="BAF87823.1"/>
    </source>
</evidence>
<dbReference type="Pfam" id="PF01037">
    <property type="entry name" value="AsnC_trans_reg"/>
    <property type="match status" value="1"/>
</dbReference>
<dbReference type="eggNOG" id="COG1522">
    <property type="taxonomic scope" value="Bacteria"/>
</dbReference>
<dbReference type="STRING" id="438753.AZC_1825"/>
<reference evidence="3 4" key="6">
    <citation type="journal article" date="2011" name="Appl. Environ. Microbiol.">
        <title>Involvement of the azorhizobial chromosome partition gene (parA) in the onset of bacteroid differentiation during Sesbania rostrata stem nodule development.</title>
        <authorList>
            <person name="Liu CT."/>
            <person name="Lee KB."/>
            <person name="Wang YS."/>
            <person name="Peng MH."/>
            <person name="Lee KT."/>
            <person name="Suzuki S."/>
            <person name="Suzuki T."/>
            <person name="Oyaizu H."/>
        </authorList>
    </citation>
    <scope>NUCLEOTIDE SEQUENCE [LARGE SCALE GENOMIC DNA]</scope>
    <source>
        <strain evidence="4">ATCC 43989 / DSM 5975 / JCM 20966 / LMG 6465 / NBRC 14845 / NCIMB 13405 / ORS 571</strain>
    </source>
</reference>
<dbReference type="AlphaFoldDB" id="A8I566"/>
<reference evidence="3 4" key="1">
    <citation type="journal article" date="2007" name="Appl. Environ. Microbiol.">
        <title>Rhizobial factors required for stem nodule maturation and maintenance in Sesbania rostrata-Azorhizobium caulinodans ORS571 symbiosis.</title>
        <authorList>
            <person name="Suzuki S."/>
            <person name="Aono T."/>
            <person name="Lee KB."/>
            <person name="Suzuki T."/>
            <person name="Liu CT."/>
            <person name="Miwa H."/>
            <person name="Wakao S."/>
            <person name="Iki T."/>
            <person name="Oyaizu H."/>
        </authorList>
    </citation>
    <scope>NUCLEOTIDE SEQUENCE [LARGE SCALE GENOMIC DNA]</scope>
    <source>
        <strain evidence="4">ATCC 43989 / DSM 5975 / JCM 20966 / LMG 6465 / NBRC 14845 / NCIMB 13405 / ORS 571</strain>
    </source>
</reference>
<sequence>MEGDVAAAPRRFKVGGGGCPLSGARLLSNVCRRRTEPAGARGFPPSGESRQGSRPWPAAFSSRAPLRLKCPEEFAVTPFFVQIKCQLGKSYEVANALADAEIASEIYSTAGDFDLLVKFYVPDATDIGHFVNEKVQKLPGIQDTRTIITFKAF</sequence>